<dbReference type="GO" id="GO:0006897">
    <property type="term" value="P:endocytosis"/>
    <property type="evidence" value="ECO:0007669"/>
    <property type="project" value="TreeGrafter"/>
</dbReference>
<dbReference type="InterPro" id="IPR020850">
    <property type="entry name" value="GED_dom"/>
</dbReference>
<feature type="domain" description="Dynamin-type G" evidence="5">
    <location>
        <begin position="44"/>
        <end position="337"/>
    </location>
</feature>
<gene>
    <name evidence="6" type="ORF">QBC47DRAFT_176006</name>
</gene>
<keyword evidence="2" id="KW-0342">GTP-binding</keyword>
<dbReference type="AlphaFoldDB" id="A0AAJ0BF94"/>
<evidence type="ECO:0000256" key="2">
    <source>
        <dbReference type="ARBA" id="ARBA00023134"/>
    </source>
</evidence>
<evidence type="ECO:0000313" key="7">
    <source>
        <dbReference type="Proteomes" id="UP001239445"/>
    </source>
</evidence>
<dbReference type="PRINTS" id="PR00195">
    <property type="entry name" value="DYNAMIN"/>
</dbReference>
<sequence>MKLAPSPKLTNVQASRMDADSVGLGNRALLDKVDKLRELGISSQIPLPQIVAAGEQSAGKSSLLESLTGISFPRSVSLCTRFATEIICRREKEISIVVTIQPASGSSDDHAKSVREFRRTVSSFTGEEFADVFKEATKVMGIKTDPTSDSSAPTFTRDVLRIEKNGPSEEHLTLIDVPGIFENESPGLTTKHDIELVKNLVKEYIKDTRTIILAVAPCNTDIATQTIIRFAAEVDPKGKRTLGVLTKPDLAVETATKNAAAELVRGRRNDNLGYCVVRNRGADDHSVTIDMDARNAEESAFFSQEPWSKLDKSRLGIPALRARLRELLMDRTKSEFPSVKREVAATLKEAKEQLQALGDSRAETDEQRAYLGHIAIRFADLVKFGLDAYYNGDEVFLKSKNLRLITRMRDLNDAFAETFYWMGHQIEFESDTKPTLSDQEDEEDGSVSVRREDLYDSPLSIPIELEEDLDGILIEPFDCPDPQNGSLLNRIQVMYKENRGYELGTFGSSMIPAAFRLQATKWEKMALAHVSNAILVVHHFINAMIAEACPDETVRYALWQAILEELGKRYQRAMDHVRFLLDVELNGKSVTCVPNFETALSSAEGKRMMDRLKPHAVEICEQTQKFSGISKGEYVRIEDVAELNGETRQNEVDPVCEKIHDVTKAYYEVARARFVDGICVYAVDHFLLSSKDSPLRVFGPDYVLSMTAEQLEMIAAEDAATRSTRLRLKERIKLLEQAVKILRA</sequence>
<dbReference type="GO" id="GO:0005874">
    <property type="term" value="C:microtubule"/>
    <property type="evidence" value="ECO:0007669"/>
    <property type="project" value="TreeGrafter"/>
</dbReference>
<keyword evidence="7" id="KW-1185">Reference proteome</keyword>
<dbReference type="FunFam" id="3.40.50.300:FF:001425">
    <property type="entry name" value="Dynamin GTPase, putative"/>
    <property type="match status" value="1"/>
</dbReference>
<reference evidence="6" key="1">
    <citation type="submission" date="2023-06" db="EMBL/GenBank/DDBJ databases">
        <title>Genome-scale phylogeny and comparative genomics of the fungal order Sordariales.</title>
        <authorList>
            <consortium name="Lawrence Berkeley National Laboratory"/>
            <person name="Hensen N."/>
            <person name="Bonometti L."/>
            <person name="Westerberg I."/>
            <person name="Brannstrom I.O."/>
            <person name="Guillou S."/>
            <person name="Cros-Aarteil S."/>
            <person name="Calhoun S."/>
            <person name="Haridas S."/>
            <person name="Kuo A."/>
            <person name="Mondo S."/>
            <person name="Pangilinan J."/>
            <person name="Riley R."/>
            <person name="Labutti K."/>
            <person name="Andreopoulos B."/>
            <person name="Lipzen A."/>
            <person name="Chen C."/>
            <person name="Yanf M."/>
            <person name="Daum C."/>
            <person name="Ng V."/>
            <person name="Clum A."/>
            <person name="Steindorff A."/>
            <person name="Ohm R."/>
            <person name="Martin F."/>
            <person name="Silar P."/>
            <person name="Natvig D."/>
            <person name="Lalanne C."/>
            <person name="Gautier V."/>
            <person name="Ament-Velasquez S.L."/>
            <person name="Kruys A."/>
            <person name="Hutchinson M.I."/>
            <person name="Powell A.J."/>
            <person name="Barry K."/>
            <person name="Miller A.N."/>
            <person name="Grigoriev I.V."/>
            <person name="Debuchy R."/>
            <person name="Gladieux P."/>
            <person name="Thoren M.H."/>
            <person name="Johannesson H."/>
        </authorList>
    </citation>
    <scope>NUCLEOTIDE SEQUENCE</scope>
    <source>
        <strain evidence="6">PSN4</strain>
    </source>
</reference>
<dbReference type="PANTHER" id="PTHR11566">
    <property type="entry name" value="DYNAMIN"/>
    <property type="match status" value="1"/>
</dbReference>
<feature type="domain" description="GED" evidence="4">
    <location>
        <begin position="656"/>
        <end position="744"/>
    </location>
</feature>
<dbReference type="InterPro" id="IPR001401">
    <property type="entry name" value="Dynamin_GTPase"/>
</dbReference>
<proteinExistence type="predicted"/>
<name>A0AAJ0BF94_9PEZI</name>
<evidence type="ECO:0000259" key="5">
    <source>
        <dbReference type="PROSITE" id="PS51718"/>
    </source>
</evidence>
<dbReference type="CDD" id="cd08771">
    <property type="entry name" value="DLP_1"/>
    <property type="match status" value="1"/>
</dbReference>
<dbReference type="Pfam" id="PF01031">
    <property type="entry name" value="Dynamin_M"/>
    <property type="match status" value="1"/>
</dbReference>
<dbReference type="GO" id="GO:0016020">
    <property type="term" value="C:membrane"/>
    <property type="evidence" value="ECO:0007669"/>
    <property type="project" value="TreeGrafter"/>
</dbReference>
<dbReference type="SMART" id="SM00053">
    <property type="entry name" value="DYNc"/>
    <property type="match status" value="1"/>
</dbReference>
<feature type="coiled-coil region" evidence="3">
    <location>
        <begin position="340"/>
        <end position="367"/>
    </location>
</feature>
<dbReference type="GO" id="GO:0008017">
    <property type="term" value="F:microtubule binding"/>
    <property type="evidence" value="ECO:0007669"/>
    <property type="project" value="TreeGrafter"/>
</dbReference>
<dbReference type="Proteomes" id="UP001239445">
    <property type="component" value="Unassembled WGS sequence"/>
</dbReference>
<dbReference type="GO" id="GO:0005525">
    <property type="term" value="F:GTP binding"/>
    <property type="evidence" value="ECO:0007669"/>
    <property type="project" value="InterPro"/>
</dbReference>
<dbReference type="Pfam" id="PF00350">
    <property type="entry name" value="Dynamin_N"/>
    <property type="match status" value="1"/>
</dbReference>
<dbReference type="InterPro" id="IPR030381">
    <property type="entry name" value="G_DYNAMIN_dom"/>
</dbReference>
<evidence type="ECO:0000259" key="4">
    <source>
        <dbReference type="PROSITE" id="PS51388"/>
    </source>
</evidence>
<dbReference type="InterPro" id="IPR027417">
    <property type="entry name" value="P-loop_NTPase"/>
</dbReference>
<dbReference type="InterPro" id="IPR000375">
    <property type="entry name" value="Dynamin_stalk"/>
</dbReference>
<evidence type="ECO:0000256" key="3">
    <source>
        <dbReference type="SAM" id="Coils"/>
    </source>
</evidence>
<organism evidence="6 7">
    <name type="scientific">Echria macrotheca</name>
    <dbReference type="NCBI Taxonomy" id="438768"/>
    <lineage>
        <taxon>Eukaryota</taxon>
        <taxon>Fungi</taxon>
        <taxon>Dikarya</taxon>
        <taxon>Ascomycota</taxon>
        <taxon>Pezizomycotina</taxon>
        <taxon>Sordariomycetes</taxon>
        <taxon>Sordariomycetidae</taxon>
        <taxon>Sordariales</taxon>
        <taxon>Schizotheciaceae</taxon>
        <taxon>Echria</taxon>
    </lineage>
</organism>
<comment type="caution">
    <text evidence="6">The sequence shown here is derived from an EMBL/GenBank/DDBJ whole genome shotgun (WGS) entry which is preliminary data.</text>
</comment>
<dbReference type="InterPro" id="IPR022812">
    <property type="entry name" value="Dynamin"/>
</dbReference>
<accession>A0AAJ0BF94</accession>
<dbReference type="GO" id="GO:0003924">
    <property type="term" value="F:GTPase activity"/>
    <property type="evidence" value="ECO:0007669"/>
    <property type="project" value="InterPro"/>
</dbReference>
<keyword evidence="1" id="KW-0547">Nucleotide-binding</keyword>
<evidence type="ECO:0000256" key="1">
    <source>
        <dbReference type="ARBA" id="ARBA00022741"/>
    </source>
</evidence>
<dbReference type="InterPro" id="IPR045063">
    <property type="entry name" value="Dynamin_N"/>
</dbReference>
<dbReference type="Gene3D" id="1.20.120.1240">
    <property type="entry name" value="Dynamin, middle domain"/>
    <property type="match status" value="1"/>
</dbReference>
<dbReference type="PANTHER" id="PTHR11566:SF215">
    <property type="entry name" value="DYNAMIN GTPASE"/>
    <property type="match status" value="1"/>
</dbReference>
<dbReference type="GO" id="GO:0016559">
    <property type="term" value="P:peroxisome fission"/>
    <property type="evidence" value="ECO:0007669"/>
    <property type="project" value="TreeGrafter"/>
</dbReference>
<dbReference type="GO" id="GO:0000266">
    <property type="term" value="P:mitochondrial fission"/>
    <property type="evidence" value="ECO:0007669"/>
    <property type="project" value="TreeGrafter"/>
</dbReference>
<dbReference type="PROSITE" id="PS51718">
    <property type="entry name" value="G_DYNAMIN_2"/>
    <property type="match status" value="1"/>
</dbReference>
<keyword evidence="3" id="KW-0175">Coiled coil</keyword>
<evidence type="ECO:0000313" key="6">
    <source>
        <dbReference type="EMBL" id="KAK1757179.1"/>
    </source>
</evidence>
<dbReference type="GO" id="GO:0005739">
    <property type="term" value="C:mitochondrion"/>
    <property type="evidence" value="ECO:0007669"/>
    <property type="project" value="TreeGrafter"/>
</dbReference>
<protein>
    <submittedName>
        <fullName evidence="6">Dynamin family protein</fullName>
    </submittedName>
</protein>
<dbReference type="EMBL" id="MU839831">
    <property type="protein sequence ID" value="KAK1757179.1"/>
    <property type="molecule type" value="Genomic_DNA"/>
</dbReference>
<dbReference type="SUPFAM" id="SSF52540">
    <property type="entry name" value="P-loop containing nucleoside triphosphate hydrolases"/>
    <property type="match status" value="1"/>
</dbReference>
<dbReference type="PROSITE" id="PS51388">
    <property type="entry name" value="GED"/>
    <property type="match status" value="1"/>
</dbReference>
<dbReference type="Gene3D" id="3.40.50.300">
    <property type="entry name" value="P-loop containing nucleotide triphosphate hydrolases"/>
    <property type="match status" value="1"/>
</dbReference>
<dbReference type="GO" id="GO:0048312">
    <property type="term" value="P:intracellular distribution of mitochondria"/>
    <property type="evidence" value="ECO:0007669"/>
    <property type="project" value="TreeGrafter"/>
</dbReference>